<protein>
    <submittedName>
        <fullName evidence="1">Uncharacterized protein</fullName>
    </submittedName>
</protein>
<sequence length="59" mass="7171">MRTNHCYFLFDVSDLDYILLCKINSHHEERRFGLYKQINCAKFHVSIRQFFESKKKKSG</sequence>
<reference evidence="1" key="1">
    <citation type="submission" date="2014-05" db="EMBL/GenBank/DDBJ databases">
        <authorList>
            <person name="Chronopoulou M."/>
        </authorList>
    </citation>
    <scope>NUCLEOTIDE SEQUENCE</scope>
    <source>
        <tissue evidence="1">Whole organism</tissue>
    </source>
</reference>
<dbReference type="AlphaFoldDB" id="A0A0K2TN81"/>
<proteinExistence type="predicted"/>
<dbReference type="EMBL" id="HACA01010192">
    <property type="protein sequence ID" value="CDW27553.1"/>
    <property type="molecule type" value="Transcribed_RNA"/>
</dbReference>
<organism evidence="1">
    <name type="scientific">Lepeophtheirus salmonis</name>
    <name type="common">Salmon louse</name>
    <name type="synonym">Caligus salmonis</name>
    <dbReference type="NCBI Taxonomy" id="72036"/>
    <lineage>
        <taxon>Eukaryota</taxon>
        <taxon>Metazoa</taxon>
        <taxon>Ecdysozoa</taxon>
        <taxon>Arthropoda</taxon>
        <taxon>Crustacea</taxon>
        <taxon>Multicrustacea</taxon>
        <taxon>Hexanauplia</taxon>
        <taxon>Copepoda</taxon>
        <taxon>Siphonostomatoida</taxon>
        <taxon>Caligidae</taxon>
        <taxon>Lepeophtheirus</taxon>
    </lineage>
</organism>
<evidence type="ECO:0000313" key="1">
    <source>
        <dbReference type="EMBL" id="CDW27553.1"/>
    </source>
</evidence>
<name>A0A0K2TN81_LEPSM</name>
<accession>A0A0K2TN81</accession>